<dbReference type="RefSeq" id="WP_245725792.1">
    <property type="nucleotide sequence ID" value="NZ_FOGZ01000014.1"/>
</dbReference>
<dbReference type="EMBL" id="FOGZ01000014">
    <property type="protein sequence ID" value="SER86543.1"/>
    <property type="molecule type" value="Genomic_DNA"/>
</dbReference>
<gene>
    <name evidence="6" type="ORF">SAMN05443377_11451</name>
</gene>
<dbReference type="InterPro" id="IPR036206">
    <property type="entry name" value="ThiamineP_synth_sf"/>
</dbReference>
<comment type="function">
    <text evidence="1">Condenses 4-methyl-5-(beta-hydroxyethyl)thiazole monophosphate (THZ-P) and 2-methyl-4-amino-5-hydroxymethyl pyrimidine pyrophosphate (HMP-PP) to form thiamine monophosphate (TMP).</text>
</comment>
<dbReference type="GO" id="GO:0005737">
    <property type="term" value="C:cytoplasm"/>
    <property type="evidence" value="ECO:0007669"/>
    <property type="project" value="TreeGrafter"/>
</dbReference>
<dbReference type="InterPro" id="IPR013785">
    <property type="entry name" value="Aldolase_TIM"/>
</dbReference>
<evidence type="ECO:0000313" key="6">
    <source>
        <dbReference type="EMBL" id="SER86543.1"/>
    </source>
</evidence>
<proteinExistence type="predicted"/>
<name>A0A1H9SQ54_9ACTN</name>
<organism evidence="6 7">
    <name type="scientific">Propionibacterium cyclohexanicum</name>
    <dbReference type="NCBI Taxonomy" id="64702"/>
    <lineage>
        <taxon>Bacteria</taxon>
        <taxon>Bacillati</taxon>
        <taxon>Actinomycetota</taxon>
        <taxon>Actinomycetes</taxon>
        <taxon>Propionibacteriales</taxon>
        <taxon>Propionibacteriaceae</taxon>
        <taxon>Propionibacterium</taxon>
    </lineage>
</organism>
<dbReference type="GO" id="GO:0009228">
    <property type="term" value="P:thiamine biosynthetic process"/>
    <property type="evidence" value="ECO:0007669"/>
    <property type="project" value="UniProtKB-KW"/>
</dbReference>
<accession>A0A1H9SQ54</accession>
<dbReference type="AlphaFoldDB" id="A0A1H9SQ54"/>
<keyword evidence="7" id="KW-1185">Reference proteome</keyword>
<comment type="pathway">
    <text evidence="2">Cofactor biosynthesis; thiamine diphosphate biosynthesis.</text>
</comment>
<evidence type="ECO:0000256" key="4">
    <source>
        <dbReference type="SAM" id="MobiDB-lite"/>
    </source>
</evidence>
<dbReference type="GO" id="GO:0004789">
    <property type="term" value="F:thiamine-phosphate diphosphorylase activity"/>
    <property type="evidence" value="ECO:0007669"/>
    <property type="project" value="TreeGrafter"/>
</dbReference>
<dbReference type="STRING" id="64702.SAMN05443377_11451"/>
<keyword evidence="3" id="KW-0784">Thiamine biosynthesis</keyword>
<evidence type="ECO:0000259" key="5">
    <source>
        <dbReference type="Pfam" id="PF02581"/>
    </source>
</evidence>
<feature type="region of interest" description="Disordered" evidence="4">
    <location>
        <begin position="85"/>
        <end position="109"/>
    </location>
</feature>
<dbReference type="Proteomes" id="UP000198815">
    <property type="component" value="Unassembled WGS sequence"/>
</dbReference>
<dbReference type="PANTHER" id="PTHR20857:SF15">
    <property type="entry name" value="THIAMINE-PHOSPHATE SYNTHASE"/>
    <property type="match status" value="1"/>
</dbReference>
<evidence type="ECO:0000313" key="7">
    <source>
        <dbReference type="Proteomes" id="UP000198815"/>
    </source>
</evidence>
<dbReference type="CDD" id="cd00564">
    <property type="entry name" value="TMP_TenI"/>
    <property type="match status" value="1"/>
</dbReference>
<protein>
    <submittedName>
        <fullName evidence="6">Thiamine-phosphate pyrophosphorylase</fullName>
    </submittedName>
</protein>
<dbReference type="SUPFAM" id="SSF51391">
    <property type="entry name" value="Thiamin phosphate synthase"/>
    <property type="match status" value="1"/>
</dbReference>
<dbReference type="PANTHER" id="PTHR20857">
    <property type="entry name" value="THIAMINE-PHOSPHATE PYROPHOSPHORYLASE"/>
    <property type="match status" value="1"/>
</dbReference>
<dbReference type="InterPro" id="IPR022998">
    <property type="entry name" value="ThiamineP_synth_TenI"/>
</dbReference>
<evidence type="ECO:0000256" key="3">
    <source>
        <dbReference type="ARBA" id="ARBA00022977"/>
    </source>
</evidence>
<reference evidence="7" key="1">
    <citation type="submission" date="2016-10" db="EMBL/GenBank/DDBJ databases">
        <authorList>
            <person name="Varghese N."/>
            <person name="Submissions S."/>
        </authorList>
    </citation>
    <scope>NUCLEOTIDE SEQUENCE [LARGE SCALE GENOMIC DNA]</scope>
    <source>
        <strain evidence="7">DSM 16859</strain>
    </source>
</reference>
<sequence>MDDRADVAFAAMRRDIGPWGTTAEAVAMDSVRPGAPADGVPLGATDLPVRDAREMLGPDAIIGFTTGSAGLGRDAQRDAVVIDHLGAGPIHPTPTKDSRRAPRGTTGHPELVRARSLPTVAIGDMTPPDLPELTRTAIAGVAMVRAIIPAADPRAVLGSMLGCSAPNVAPCQTAGGDSPRNRV</sequence>
<dbReference type="Pfam" id="PF02581">
    <property type="entry name" value="TMP-TENI"/>
    <property type="match status" value="1"/>
</dbReference>
<evidence type="ECO:0000256" key="1">
    <source>
        <dbReference type="ARBA" id="ARBA00003814"/>
    </source>
</evidence>
<dbReference type="Gene3D" id="3.20.20.70">
    <property type="entry name" value="Aldolase class I"/>
    <property type="match status" value="1"/>
</dbReference>
<feature type="domain" description="Thiamine phosphate synthase/TenI" evidence="5">
    <location>
        <begin position="35"/>
        <end position="147"/>
    </location>
</feature>
<evidence type="ECO:0000256" key="2">
    <source>
        <dbReference type="ARBA" id="ARBA00004948"/>
    </source>
</evidence>